<gene>
    <name evidence="1" type="ORF">BD626DRAFT_199867</name>
</gene>
<dbReference type="STRING" id="97359.A0A550CN74"/>
<dbReference type="AlphaFoldDB" id="A0A550CN74"/>
<reference evidence="1 2" key="1">
    <citation type="journal article" date="2019" name="New Phytol.">
        <title>Comparative genomics reveals unique wood-decay strategies and fruiting body development in the Schizophyllaceae.</title>
        <authorList>
            <person name="Almasi E."/>
            <person name="Sahu N."/>
            <person name="Krizsan K."/>
            <person name="Balint B."/>
            <person name="Kovacs G.M."/>
            <person name="Kiss B."/>
            <person name="Cseklye J."/>
            <person name="Drula E."/>
            <person name="Henrissat B."/>
            <person name="Nagy I."/>
            <person name="Chovatia M."/>
            <person name="Adam C."/>
            <person name="LaButti K."/>
            <person name="Lipzen A."/>
            <person name="Riley R."/>
            <person name="Grigoriev I.V."/>
            <person name="Nagy L.G."/>
        </authorList>
    </citation>
    <scope>NUCLEOTIDE SEQUENCE [LARGE SCALE GENOMIC DNA]</scope>
    <source>
        <strain evidence="1 2">NL-1724</strain>
    </source>
</reference>
<accession>A0A550CN74</accession>
<evidence type="ECO:0000313" key="1">
    <source>
        <dbReference type="EMBL" id="TRM66266.1"/>
    </source>
</evidence>
<comment type="caution">
    <text evidence="1">The sequence shown here is derived from an EMBL/GenBank/DDBJ whole genome shotgun (WGS) entry which is preliminary data.</text>
</comment>
<dbReference type="EMBL" id="VDMD01000004">
    <property type="protein sequence ID" value="TRM66266.1"/>
    <property type="molecule type" value="Genomic_DNA"/>
</dbReference>
<dbReference type="Gene3D" id="3.40.395.10">
    <property type="entry name" value="Adenoviral Proteinase, Chain A"/>
    <property type="match status" value="1"/>
</dbReference>
<proteinExistence type="predicted"/>
<evidence type="ECO:0008006" key="3">
    <source>
        <dbReference type="Google" id="ProtNLM"/>
    </source>
</evidence>
<organism evidence="1 2">
    <name type="scientific">Schizophyllum amplum</name>
    <dbReference type="NCBI Taxonomy" id="97359"/>
    <lineage>
        <taxon>Eukaryota</taxon>
        <taxon>Fungi</taxon>
        <taxon>Dikarya</taxon>
        <taxon>Basidiomycota</taxon>
        <taxon>Agaricomycotina</taxon>
        <taxon>Agaricomycetes</taxon>
        <taxon>Agaricomycetidae</taxon>
        <taxon>Agaricales</taxon>
        <taxon>Schizophyllaceae</taxon>
        <taxon>Schizophyllum</taxon>
    </lineage>
</organism>
<protein>
    <recommendedName>
        <fullName evidence="3">Ubiquitin-like protease family profile domain-containing protein</fullName>
    </recommendedName>
</protein>
<dbReference type="InterPro" id="IPR038765">
    <property type="entry name" value="Papain-like_cys_pep_sf"/>
</dbReference>
<keyword evidence="2" id="KW-1185">Reference proteome</keyword>
<evidence type="ECO:0000313" key="2">
    <source>
        <dbReference type="Proteomes" id="UP000320762"/>
    </source>
</evidence>
<name>A0A550CN74_9AGAR</name>
<sequence>MSLEQKLEALAPIPTDLKPLLLPNAAATIQHLISFPTPSFEQPPAIITGTQITLSKEPSTLFHDRTDLLRLQQLPLLAYSDLQKLAQAALESSPDVASFTYPLEQALSEHVGPHDAWPLWVLVYWLHVYQVLNAKGHWALLLAKVAAVGGDSAVIERLPWNVPLPSDNQAGRGSLGHVMSLLAFGTREWLNSTHMDLLLYSLEFTINDPDILVLNTWMFDILWSLHNIDPTSYPSQAHAALTTMGTRIRTAKQILLVVPVCIGDGKAVVGGLGIMSNHWISAVIDPKLQEVRHYDPMSIRPPDGLLALINWWLGMHGEPPYTHDSIPCTLQRDSYSCGLLCVNALAHDALPARFPLLDSHGCDQGRIQMLEQIIQYLGHLVSHVVTRSFQRLLSP</sequence>
<dbReference type="OrthoDB" id="2158935at2759"/>
<dbReference type="Proteomes" id="UP000320762">
    <property type="component" value="Unassembled WGS sequence"/>
</dbReference>
<dbReference type="SUPFAM" id="SSF54001">
    <property type="entry name" value="Cysteine proteinases"/>
    <property type="match status" value="1"/>
</dbReference>